<dbReference type="Proteomes" id="UP001189429">
    <property type="component" value="Unassembled WGS sequence"/>
</dbReference>
<gene>
    <name evidence="3" type="ORF">PCOR1329_LOCUS21874</name>
</gene>
<comment type="caution">
    <text evidence="3">The sequence shown here is derived from an EMBL/GenBank/DDBJ whole genome shotgun (WGS) entry which is preliminary data.</text>
</comment>
<feature type="compositionally biased region" description="Low complexity" evidence="1">
    <location>
        <begin position="438"/>
        <end position="462"/>
    </location>
</feature>
<sequence length="462" mass="49179">MLNHIPGIYITGEHVVTDLLRTKALLGLAAPSGARGEVTGLESSDYHREVYVFVARQVVEGGKGTQTRDLNEFYNALNANDSRRAYWITLEDFKNGSTEKFNDLLGWIGFSRCRYTKVHAGKSGNTLAQMIFSGGVSGHCVYRRQTQAPALQAPSRDRHCSDCGAAPVEEPLCDPCRGDRDFVFILGSSDAGLLAQASLNQVPGACAVGAQVLSKMLSRLAVSQMIAKSKTESPFASSTTDHRYHMPASVRRQQRAVQSFLKARMGAFSVSSTRVIGSTETGDPSKLNFSFPAPCARFALTSGAPARSTAPPVSPDRIFQMPALSADALNDLLVWLGFSDCRFGPSSPGASMRASLQSTRSFWEASPRAADWCCTFELRGCPQATQVFAKFSPRPVPRSHGAVRPTFAAMAAVAVGAAAAVAAAASGLWRHRGRASRSPRAAAPRAAGGEPEALPLAPAAAA</sequence>
<evidence type="ECO:0000313" key="3">
    <source>
        <dbReference type="EMBL" id="CAK0820060.1"/>
    </source>
</evidence>
<keyword evidence="2" id="KW-0812">Transmembrane</keyword>
<name>A0ABN9RSX8_9DINO</name>
<evidence type="ECO:0000313" key="4">
    <source>
        <dbReference type="Proteomes" id="UP001189429"/>
    </source>
</evidence>
<evidence type="ECO:0000256" key="2">
    <source>
        <dbReference type="SAM" id="Phobius"/>
    </source>
</evidence>
<keyword evidence="2" id="KW-0472">Membrane</keyword>
<feature type="transmembrane region" description="Helical" evidence="2">
    <location>
        <begin position="407"/>
        <end position="429"/>
    </location>
</feature>
<keyword evidence="2" id="KW-1133">Transmembrane helix</keyword>
<evidence type="ECO:0000256" key="1">
    <source>
        <dbReference type="SAM" id="MobiDB-lite"/>
    </source>
</evidence>
<reference evidence="3" key="1">
    <citation type="submission" date="2023-10" db="EMBL/GenBank/DDBJ databases">
        <authorList>
            <person name="Chen Y."/>
            <person name="Shah S."/>
            <person name="Dougan E. K."/>
            <person name="Thang M."/>
            <person name="Chan C."/>
        </authorList>
    </citation>
    <scope>NUCLEOTIDE SEQUENCE [LARGE SCALE GENOMIC DNA]</scope>
</reference>
<accession>A0ABN9RSX8</accession>
<organism evidence="3 4">
    <name type="scientific">Prorocentrum cordatum</name>
    <dbReference type="NCBI Taxonomy" id="2364126"/>
    <lineage>
        <taxon>Eukaryota</taxon>
        <taxon>Sar</taxon>
        <taxon>Alveolata</taxon>
        <taxon>Dinophyceae</taxon>
        <taxon>Prorocentrales</taxon>
        <taxon>Prorocentraceae</taxon>
        <taxon>Prorocentrum</taxon>
    </lineage>
</organism>
<dbReference type="EMBL" id="CAUYUJ010007236">
    <property type="protein sequence ID" value="CAK0820060.1"/>
    <property type="molecule type" value="Genomic_DNA"/>
</dbReference>
<feature type="region of interest" description="Disordered" evidence="1">
    <location>
        <begin position="433"/>
        <end position="462"/>
    </location>
</feature>
<keyword evidence="4" id="KW-1185">Reference proteome</keyword>
<proteinExistence type="predicted"/>
<protein>
    <submittedName>
        <fullName evidence="3">Uncharacterized protein</fullName>
    </submittedName>
</protein>